<evidence type="ECO:0000256" key="3">
    <source>
        <dbReference type="ARBA" id="ARBA00022741"/>
    </source>
</evidence>
<dbReference type="SUPFAM" id="SSF56672">
    <property type="entry name" value="DNA/RNA polymerases"/>
    <property type="match status" value="1"/>
</dbReference>
<keyword evidence="5" id="KW-0693">Viral RNA replication</keyword>
<protein>
    <recommendedName>
        <fullName evidence="5">RNA-directed RNA polymerase</fullName>
        <ecNumber evidence="5">2.7.7.48</ecNumber>
    </recommendedName>
</protein>
<keyword evidence="3 5" id="KW-0547">Nucleotide-binding</keyword>
<evidence type="ECO:0000256" key="5">
    <source>
        <dbReference type="RuleBase" id="RU364050"/>
    </source>
</evidence>
<evidence type="ECO:0000256" key="2">
    <source>
        <dbReference type="ARBA" id="ARBA00022695"/>
    </source>
</evidence>
<dbReference type="GO" id="GO:0003968">
    <property type="term" value="F:RNA-directed RNA polymerase activity"/>
    <property type="evidence" value="ECO:0007669"/>
    <property type="project" value="UniProtKB-KW"/>
</dbReference>
<sequence length="281" mass="32626">MVDRILFGPFVQQEVKDPMEVTAKAGWAPIPGGYQRAVVEFPADQAVAIDKQAWDWTMPKWVIAAYFDAKMRQCRNPDDFWLFMCLMRFYHIFGPGTRYIFPDGATLEQQFWGVMKSGCYLTLSMNSAAQFFQHAVAAKRTGWNTVPKMWAMGDDMLVKMDPEVLEPYLENLKTTGCIVKQAELSREFAGFRIEGDNIANAKCRPLYEEKHKFMIAWMKPELEDQVMISFSLLYALDPPSWLLNALYRSKIRLGPKQRQWAKGLINLKMLDFVPTLFRFWD</sequence>
<keyword evidence="1 5" id="KW-0808">Transferase</keyword>
<dbReference type="InterPro" id="IPR043502">
    <property type="entry name" value="DNA/RNA_pol_sf"/>
</dbReference>
<dbReference type="EMBL" id="MZ375213">
    <property type="protein sequence ID" value="UCS96406.1"/>
    <property type="molecule type" value="Genomic_RNA"/>
</dbReference>
<dbReference type="GO" id="GO:0000166">
    <property type="term" value="F:nucleotide binding"/>
    <property type="evidence" value="ECO:0007669"/>
    <property type="project" value="UniProtKB-KW"/>
</dbReference>
<dbReference type="EC" id="2.7.7.48" evidence="5"/>
<dbReference type="GO" id="GO:0006351">
    <property type="term" value="P:DNA-templated transcription"/>
    <property type="evidence" value="ECO:0007669"/>
    <property type="project" value="InterPro"/>
</dbReference>
<reference evidence="6" key="1">
    <citation type="submission" date="2021-06" db="EMBL/GenBank/DDBJ databases">
        <title>Viral sequences from lizard feces in the Qinghai-Tibetan Plateau, China.</title>
        <authorList>
            <person name="Lu J."/>
            <person name="Shen Q."/>
            <person name="Zhang W."/>
        </authorList>
    </citation>
    <scope>NUCLEOTIDE SEQUENCE</scope>
    <source>
        <strain evidence="6">6PT-RDRP-13</strain>
    </source>
</reference>
<proteinExistence type="predicted"/>
<name>A0A8K1JF77_9VIRU</name>
<keyword evidence="2 5" id="KW-0548">Nucleotidyltransferase</keyword>
<evidence type="ECO:0000256" key="4">
    <source>
        <dbReference type="ARBA" id="ARBA00048744"/>
    </source>
</evidence>
<organism evidence="6">
    <name type="scientific">Riboviria sp</name>
    <dbReference type="NCBI Taxonomy" id="2585031"/>
    <lineage>
        <taxon>Viruses</taxon>
        <taxon>Riboviria</taxon>
    </lineage>
</organism>
<evidence type="ECO:0000313" key="6">
    <source>
        <dbReference type="EMBL" id="UCS96406.1"/>
    </source>
</evidence>
<accession>A0A8K1JF77</accession>
<comment type="catalytic activity">
    <reaction evidence="4 5">
        <text>RNA(n) + a ribonucleoside 5'-triphosphate = RNA(n+1) + diphosphate</text>
        <dbReference type="Rhea" id="RHEA:21248"/>
        <dbReference type="Rhea" id="RHEA-COMP:14527"/>
        <dbReference type="Rhea" id="RHEA-COMP:17342"/>
        <dbReference type="ChEBI" id="CHEBI:33019"/>
        <dbReference type="ChEBI" id="CHEBI:61557"/>
        <dbReference type="ChEBI" id="CHEBI:140395"/>
        <dbReference type="EC" id="2.7.7.48"/>
    </reaction>
</comment>
<dbReference type="GO" id="GO:0003723">
    <property type="term" value="F:RNA binding"/>
    <property type="evidence" value="ECO:0007669"/>
    <property type="project" value="InterPro"/>
</dbReference>
<dbReference type="InterPro" id="IPR001795">
    <property type="entry name" value="RNA-dir_pol_luteovirus"/>
</dbReference>
<evidence type="ECO:0000256" key="1">
    <source>
        <dbReference type="ARBA" id="ARBA00022679"/>
    </source>
</evidence>
<keyword evidence="5" id="KW-0696">RNA-directed RNA polymerase</keyword>
<dbReference type="Pfam" id="PF02123">
    <property type="entry name" value="RdRP_4"/>
    <property type="match status" value="1"/>
</dbReference>